<protein>
    <submittedName>
        <fullName evidence="1">Uncharacterized protein</fullName>
    </submittedName>
</protein>
<keyword evidence="2" id="KW-1185">Reference proteome</keyword>
<dbReference type="AlphaFoldDB" id="A0A0K1Q337"/>
<evidence type="ECO:0000313" key="1">
    <source>
        <dbReference type="EMBL" id="AKV00231.1"/>
    </source>
</evidence>
<dbReference type="EMBL" id="CP012333">
    <property type="protein sequence ID" value="AKV00231.1"/>
    <property type="molecule type" value="Genomic_DNA"/>
</dbReference>
<reference evidence="1 2" key="1">
    <citation type="submission" date="2015-08" db="EMBL/GenBank/DDBJ databases">
        <authorList>
            <person name="Babu N.S."/>
            <person name="Beckwith C.J."/>
            <person name="Beseler K.G."/>
            <person name="Brison A."/>
            <person name="Carone J.V."/>
            <person name="Caskin T.P."/>
            <person name="Diamond M."/>
            <person name="Durham M.E."/>
            <person name="Foxe J.M."/>
            <person name="Go M."/>
            <person name="Henderson B.A."/>
            <person name="Jones I.B."/>
            <person name="McGettigan J.A."/>
            <person name="Micheletti S.J."/>
            <person name="Nasrallah M.E."/>
            <person name="Ortiz D."/>
            <person name="Piller C.R."/>
            <person name="Privatt S.R."/>
            <person name="Schneider S.L."/>
            <person name="Sharp S."/>
            <person name="Smith T.C."/>
            <person name="Stanton J.D."/>
            <person name="Ullery H.E."/>
            <person name="Wilson R.J."/>
            <person name="Serrano M.G."/>
            <person name="Buck G."/>
            <person name="Lee V."/>
            <person name="Wang Y."/>
            <person name="Carvalho R."/>
            <person name="Voegtly L."/>
            <person name="Shi R."/>
            <person name="Duckworth R."/>
            <person name="Johnson A."/>
            <person name="Loviza R."/>
            <person name="Walstead R."/>
            <person name="Shah Z."/>
            <person name="Kiflezghi M."/>
            <person name="Wade K."/>
            <person name="Ball S.L."/>
            <person name="Bradley K.W."/>
            <person name="Asai D.J."/>
            <person name="Bowman C.A."/>
            <person name="Russell D.A."/>
            <person name="Pope W.H."/>
            <person name="Jacobs-Sera D."/>
            <person name="Hendrix R.W."/>
            <person name="Hatfull G.F."/>
        </authorList>
    </citation>
    <scope>NUCLEOTIDE SEQUENCE [LARGE SCALE GENOMIC DNA]</scope>
    <source>
        <strain evidence="1 2">DSM 27648</strain>
    </source>
</reference>
<dbReference type="KEGG" id="llu:AKJ09_06894"/>
<dbReference type="Proteomes" id="UP000064967">
    <property type="component" value="Chromosome"/>
</dbReference>
<accession>A0A0K1Q337</accession>
<name>A0A0K1Q337_9BACT</name>
<organism evidence="1 2">
    <name type="scientific">Labilithrix luteola</name>
    <dbReference type="NCBI Taxonomy" id="1391654"/>
    <lineage>
        <taxon>Bacteria</taxon>
        <taxon>Pseudomonadati</taxon>
        <taxon>Myxococcota</taxon>
        <taxon>Polyangia</taxon>
        <taxon>Polyangiales</taxon>
        <taxon>Labilitrichaceae</taxon>
        <taxon>Labilithrix</taxon>
    </lineage>
</organism>
<gene>
    <name evidence="1" type="ORF">AKJ09_06894</name>
</gene>
<sequence>MSSSHSMLLVAVAASFVVACKHEPKPLTDAEACDMIGALPRTKWKPADIDSCYVTYSTLGHNVRLCTDKCIRSSANADDFEDCRDDCSGEVIPSFVICQKMSNNDKRIDACRDKHNALLPDAKERYTCWSRCGRRANTGIEAEACDKTCNVPD</sequence>
<proteinExistence type="predicted"/>
<evidence type="ECO:0000313" key="2">
    <source>
        <dbReference type="Proteomes" id="UP000064967"/>
    </source>
</evidence>
<dbReference type="RefSeq" id="WP_146651557.1">
    <property type="nucleotide sequence ID" value="NZ_CP012333.1"/>
</dbReference>